<name>A0A4D6LLR3_VIGUN</name>
<dbReference type="AlphaFoldDB" id="A0A4D6LLR3"/>
<dbReference type="Proteomes" id="UP000501690">
    <property type="component" value="Linkage Group LG4"/>
</dbReference>
<sequence>MRTAVRIGELYLALRIVAPTSLFPHVYYRWWPVVVGASRHSWQQQGSINEIIKGCRIKRRSEEDVKVWV</sequence>
<dbReference type="EMBL" id="CP039348">
    <property type="protein sequence ID" value="QCD89443.1"/>
    <property type="molecule type" value="Genomic_DNA"/>
</dbReference>
<evidence type="ECO:0000313" key="1">
    <source>
        <dbReference type="EMBL" id="QCD89443.1"/>
    </source>
</evidence>
<proteinExistence type="predicted"/>
<accession>A0A4D6LLR3</accession>
<organism evidence="1 2">
    <name type="scientific">Vigna unguiculata</name>
    <name type="common">Cowpea</name>
    <dbReference type="NCBI Taxonomy" id="3917"/>
    <lineage>
        <taxon>Eukaryota</taxon>
        <taxon>Viridiplantae</taxon>
        <taxon>Streptophyta</taxon>
        <taxon>Embryophyta</taxon>
        <taxon>Tracheophyta</taxon>
        <taxon>Spermatophyta</taxon>
        <taxon>Magnoliopsida</taxon>
        <taxon>eudicotyledons</taxon>
        <taxon>Gunneridae</taxon>
        <taxon>Pentapetalae</taxon>
        <taxon>rosids</taxon>
        <taxon>fabids</taxon>
        <taxon>Fabales</taxon>
        <taxon>Fabaceae</taxon>
        <taxon>Papilionoideae</taxon>
        <taxon>50 kb inversion clade</taxon>
        <taxon>NPAAA clade</taxon>
        <taxon>indigoferoid/millettioid clade</taxon>
        <taxon>Phaseoleae</taxon>
        <taxon>Vigna</taxon>
    </lineage>
</organism>
<keyword evidence="2" id="KW-1185">Reference proteome</keyword>
<reference evidence="1 2" key="1">
    <citation type="submission" date="2019-04" db="EMBL/GenBank/DDBJ databases">
        <title>An improved genome assembly and genetic linkage map for asparagus bean, Vigna unguiculata ssp. sesquipedialis.</title>
        <authorList>
            <person name="Xia Q."/>
            <person name="Zhang R."/>
            <person name="Dong Y."/>
        </authorList>
    </citation>
    <scope>NUCLEOTIDE SEQUENCE [LARGE SCALE GENOMIC DNA]</scope>
    <source>
        <tissue evidence="1">Leaf</tissue>
    </source>
</reference>
<evidence type="ECO:0000313" key="2">
    <source>
        <dbReference type="Proteomes" id="UP000501690"/>
    </source>
</evidence>
<gene>
    <name evidence="1" type="ORF">DEO72_LG4g387</name>
</gene>
<protein>
    <submittedName>
        <fullName evidence="1">Uncharacterized protein</fullName>
    </submittedName>
</protein>